<name>A0AC61KYH9_9EURY</name>
<sequence length="90" mass="10269">MNEYFSDVYIPQEVYDEVVTHGEGLSGAKEVKFTDWIKMEMVINEITVDSLCTTLYRGELEAIVLAREKNTLLILDDGRRIARSLGIKIT</sequence>
<gene>
    <name evidence="1" type="ORF">C4B59_15890</name>
</gene>
<proteinExistence type="predicted"/>
<reference evidence="1" key="1">
    <citation type="submission" date="2018-01" db="EMBL/GenBank/DDBJ databases">
        <authorList>
            <person name="Krukenberg V."/>
        </authorList>
    </citation>
    <scope>NUCLEOTIDE SEQUENCE</scope>
    <source>
        <strain evidence="1">E20ANME2</strain>
    </source>
</reference>
<dbReference type="EMBL" id="PQXF01000072">
    <property type="protein sequence ID" value="PXF57068.1"/>
    <property type="molecule type" value="Genomic_DNA"/>
</dbReference>
<organism evidence="1 2">
    <name type="scientific">Candidatus Methanogaster sp</name>
    <dbReference type="NCBI Taxonomy" id="3386292"/>
    <lineage>
        <taxon>Archaea</taxon>
        <taxon>Methanobacteriati</taxon>
        <taxon>Methanobacteriota</taxon>
        <taxon>Stenosarchaea group</taxon>
        <taxon>Methanomicrobia</taxon>
        <taxon>Methanosarcinales</taxon>
        <taxon>ANME-2 cluster</taxon>
        <taxon>Candidatus Methanogasteraceae</taxon>
        <taxon>Candidatus Methanogaster</taxon>
    </lineage>
</organism>
<accession>A0AC61KYH9</accession>
<protein>
    <submittedName>
        <fullName evidence="1">Uncharacterized protein</fullName>
    </submittedName>
</protein>
<dbReference type="Proteomes" id="UP000248329">
    <property type="component" value="Unassembled WGS sequence"/>
</dbReference>
<comment type="caution">
    <text evidence="1">The sequence shown here is derived from an EMBL/GenBank/DDBJ whole genome shotgun (WGS) entry which is preliminary data.</text>
</comment>
<evidence type="ECO:0000313" key="1">
    <source>
        <dbReference type="EMBL" id="PXF57068.1"/>
    </source>
</evidence>
<evidence type="ECO:0000313" key="2">
    <source>
        <dbReference type="Proteomes" id="UP000248329"/>
    </source>
</evidence>